<evidence type="ECO:0000313" key="3">
    <source>
        <dbReference type="Proteomes" id="UP001305414"/>
    </source>
</evidence>
<dbReference type="InterPro" id="IPR002347">
    <property type="entry name" value="SDR_fam"/>
</dbReference>
<dbReference type="PANTHER" id="PTHR47534">
    <property type="entry name" value="YALI0E05731P"/>
    <property type="match status" value="1"/>
</dbReference>
<comment type="caution">
    <text evidence="2">The sequence shown here is derived from an EMBL/GenBank/DDBJ whole genome shotgun (WGS) entry which is preliminary data.</text>
</comment>
<dbReference type="InterPro" id="IPR036291">
    <property type="entry name" value="NAD(P)-bd_dom_sf"/>
</dbReference>
<evidence type="ECO:0000256" key="1">
    <source>
        <dbReference type="ARBA" id="ARBA00023002"/>
    </source>
</evidence>
<dbReference type="AlphaFoldDB" id="A0AAN7UR89"/>
<dbReference type="GO" id="GO:0016491">
    <property type="term" value="F:oxidoreductase activity"/>
    <property type="evidence" value="ECO:0007669"/>
    <property type="project" value="UniProtKB-KW"/>
</dbReference>
<dbReference type="EMBL" id="JAWHQM010000023">
    <property type="protein sequence ID" value="KAK5632214.1"/>
    <property type="molecule type" value="Genomic_DNA"/>
</dbReference>
<dbReference type="Gene3D" id="3.40.50.720">
    <property type="entry name" value="NAD(P)-binding Rossmann-like Domain"/>
    <property type="match status" value="1"/>
</dbReference>
<sequence length="337" mass="36686">MPTKKATIPLEVIQQSNSRTADLPEGLIALFIGATSGIGKSTLKQFAQYAVRPRIYIRQQDCRPARRTPQWNPSATYEVIEKDVSLIRETNDVVEYIKSKETKLDFLCNSAGFLPMSGRIETSEGLEPSMTTRFYTKIAAIQGLLPLLNAAQHPRVVSVLAGGQESPLVEDDLDLRKPGSFSLIKSSTQSCTMLTLSLEHLAAENPKISFVHSFPGLVDTPLLARGSTGIKNLLLTWIAMPIASLFALRPEEAGARTLFYLTSARFSGDASNGVPAPASVEDPATDTAARGVFLVNDKSQSVGDEHVMEELRARGMDKKVWEHTMAIFKGVLGPGVN</sequence>
<keyword evidence="1" id="KW-0560">Oxidoreductase</keyword>
<dbReference type="SUPFAM" id="SSF51735">
    <property type="entry name" value="NAD(P)-binding Rossmann-fold domains"/>
    <property type="match status" value="1"/>
</dbReference>
<dbReference type="PRINTS" id="PR00081">
    <property type="entry name" value="GDHRDH"/>
</dbReference>
<dbReference type="Pfam" id="PF00106">
    <property type="entry name" value="adh_short"/>
    <property type="match status" value="1"/>
</dbReference>
<dbReference type="InterPro" id="IPR052228">
    <property type="entry name" value="Sec_Metab_Biosynth_Oxidored"/>
</dbReference>
<proteinExistence type="predicted"/>
<reference evidence="2 3" key="1">
    <citation type="submission" date="2023-10" db="EMBL/GenBank/DDBJ databases">
        <title>Draft genome sequence of Xylaria bambusicola isolate GMP-LS, the root and basal stem rot pathogen of sugarcane in Indonesia.</title>
        <authorList>
            <person name="Selvaraj P."/>
            <person name="Muralishankar V."/>
            <person name="Muruganantham S."/>
            <person name="Sp S."/>
            <person name="Haryani S."/>
            <person name="Lau K.J.X."/>
            <person name="Naqvi N.I."/>
        </authorList>
    </citation>
    <scope>NUCLEOTIDE SEQUENCE [LARGE SCALE GENOMIC DNA]</scope>
    <source>
        <strain evidence="2">GMP-LS</strain>
    </source>
</reference>
<name>A0AAN7UR89_9PEZI</name>
<dbReference type="Proteomes" id="UP001305414">
    <property type="component" value="Unassembled WGS sequence"/>
</dbReference>
<keyword evidence="3" id="KW-1185">Reference proteome</keyword>
<evidence type="ECO:0000313" key="2">
    <source>
        <dbReference type="EMBL" id="KAK5632214.1"/>
    </source>
</evidence>
<accession>A0AAN7UR89</accession>
<gene>
    <name evidence="2" type="ORF">RRF57_007928</name>
</gene>
<dbReference type="PANTHER" id="PTHR47534:SF3">
    <property type="entry name" value="ALCOHOL DEHYDROGENASE-LIKE C-TERMINAL DOMAIN-CONTAINING PROTEIN"/>
    <property type="match status" value="1"/>
</dbReference>
<organism evidence="2 3">
    <name type="scientific">Xylaria bambusicola</name>
    <dbReference type="NCBI Taxonomy" id="326684"/>
    <lineage>
        <taxon>Eukaryota</taxon>
        <taxon>Fungi</taxon>
        <taxon>Dikarya</taxon>
        <taxon>Ascomycota</taxon>
        <taxon>Pezizomycotina</taxon>
        <taxon>Sordariomycetes</taxon>
        <taxon>Xylariomycetidae</taxon>
        <taxon>Xylariales</taxon>
        <taxon>Xylariaceae</taxon>
        <taxon>Xylaria</taxon>
    </lineage>
</organism>
<protein>
    <submittedName>
        <fullName evidence="2">Uncharacterized protein</fullName>
    </submittedName>
</protein>